<organism evidence="1 2">
    <name type="scientific">Ruminococcus callidus ATCC 27760</name>
    <dbReference type="NCBI Taxonomy" id="411473"/>
    <lineage>
        <taxon>Bacteria</taxon>
        <taxon>Bacillati</taxon>
        <taxon>Bacillota</taxon>
        <taxon>Clostridia</taxon>
        <taxon>Eubacteriales</taxon>
        <taxon>Oscillospiraceae</taxon>
        <taxon>Ruminococcus</taxon>
    </lineage>
</organism>
<proteinExistence type="predicted"/>
<name>U2KCQ9_9FIRM</name>
<protein>
    <submittedName>
        <fullName evidence="1">Uncharacterized protein</fullName>
    </submittedName>
</protein>
<evidence type="ECO:0000313" key="2">
    <source>
        <dbReference type="Proteomes" id="UP000016662"/>
    </source>
</evidence>
<gene>
    <name evidence="1" type="ORF">RUMCAL_01317</name>
</gene>
<accession>U2KCQ9</accession>
<keyword evidence="2" id="KW-1185">Reference proteome</keyword>
<evidence type="ECO:0000313" key="1">
    <source>
        <dbReference type="EMBL" id="ERJ96321.1"/>
    </source>
</evidence>
<dbReference type="EMBL" id="AWVF01000172">
    <property type="protein sequence ID" value="ERJ96321.1"/>
    <property type="molecule type" value="Genomic_DNA"/>
</dbReference>
<dbReference type="HOGENOM" id="CLU_3157451_0_0_9"/>
<dbReference type="Proteomes" id="UP000016662">
    <property type="component" value="Unassembled WGS sequence"/>
</dbReference>
<dbReference type="AlphaFoldDB" id="U2KCQ9"/>
<sequence length="48" mass="5871">MGNVPVIVWLRKHCIKLVRKMRSQIFWQIAQKFRRQTAVIMARDFWAI</sequence>
<comment type="caution">
    <text evidence="1">The sequence shown here is derived from an EMBL/GenBank/DDBJ whole genome shotgun (WGS) entry which is preliminary data.</text>
</comment>
<reference evidence="1 2" key="1">
    <citation type="submission" date="2013-07" db="EMBL/GenBank/DDBJ databases">
        <authorList>
            <person name="Weinstock G."/>
            <person name="Sodergren E."/>
            <person name="Wylie T."/>
            <person name="Fulton L."/>
            <person name="Fulton R."/>
            <person name="Fronick C."/>
            <person name="O'Laughlin M."/>
            <person name="Godfrey J."/>
            <person name="Miner T."/>
            <person name="Herter B."/>
            <person name="Appelbaum E."/>
            <person name="Cordes M."/>
            <person name="Lek S."/>
            <person name="Wollam A."/>
            <person name="Pepin K.H."/>
            <person name="Palsikar V.B."/>
            <person name="Mitreva M."/>
            <person name="Wilson R.K."/>
        </authorList>
    </citation>
    <scope>NUCLEOTIDE SEQUENCE [LARGE SCALE GENOMIC DNA]</scope>
    <source>
        <strain evidence="1 2">ATCC 27760</strain>
    </source>
</reference>